<feature type="compositionally biased region" description="Polar residues" evidence="19">
    <location>
        <begin position="444"/>
        <end position="464"/>
    </location>
</feature>
<dbReference type="InterPro" id="IPR035972">
    <property type="entry name" value="GLA-like_dom_SF"/>
</dbReference>
<dbReference type="InterPro" id="IPR033116">
    <property type="entry name" value="TRYPSIN_SER"/>
</dbReference>
<dbReference type="FunFam" id="2.40.10.10:FF:000013">
    <property type="entry name" value="Coagulation factor X"/>
    <property type="match status" value="1"/>
</dbReference>
<dbReference type="Gene3D" id="4.10.740.10">
    <property type="entry name" value="Coagulation Factor IX"/>
    <property type="match status" value="1"/>
</dbReference>
<evidence type="ECO:0000256" key="4">
    <source>
        <dbReference type="ARBA" id="ARBA00015530"/>
    </source>
</evidence>
<dbReference type="GO" id="GO:0005509">
    <property type="term" value="F:calcium ion binding"/>
    <property type="evidence" value="ECO:0007669"/>
    <property type="project" value="InterPro"/>
</dbReference>
<dbReference type="SUPFAM" id="SSF50494">
    <property type="entry name" value="Trypsin-like serine proteases"/>
    <property type="match status" value="1"/>
</dbReference>
<dbReference type="InterPro" id="IPR009003">
    <property type="entry name" value="Peptidase_S1_PA"/>
</dbReference>
<keyword evidence="9" id="KW-0677">Repeat</keyword>
<dbReference type="Pfam" id="PF00008">
    <property type="entry name" value="EGF"/>
    <property type="match status" value="1"/>
</dbReference>
<reference evidence="23" key="2">
    <citation type="submission" date="2025-09" db="UniProtKB">
        <authorList>
            <consortium name="Ensembl"/>
        </authorList>
    </citation>
    <scope>IDENTIFICATION</scope>
</reference>
<keyword evidence="17" id="KW-0245">EGF-like domain</keyword>
<dbReference type="AlphaFoldDB" id="A0A3B3ZTP9"/>
<evidence type="ECO:0000256" key="1">
    <source>
        <dbReference type="ARBA" id="ARBA00001355"/>
    </source>
</evidence>
<reference evidence="23" key="1">
    <citation type="submission" date="2025-08" db="UniProtKB">
        <authorList>
            <consortium name="Ensembl"/>
        </authorList>
    </citation>
    <scope>IDENTIFICATION</scope>
</reference>
<evidence type="ECO:0000259" key="22">
    <source>
        <dbReference type="PROSITE" id="PS50998"/>
    </source>
</evidence>
<dbReference type="PROSITE" id="PS50998">
    <property type="entry name" value="GLA_2"/>
    <property type="match status" value="1"/>
</dbReference>
<evidence type="ECO:0000256" key="16">
    <source>
        <dbReference type="ARBA" id="ARBA00056668"/>
    </source>
</evidence>
<evidence type="ECO:0000259" key="21">
    <source>
        <dbReference type="PROSITE" id="PS50240"/>
    </source>
</evidence>
<keyword evidence="18" id="KW-0720">Serine protease</keyword>
<dbReference type="PROSITE" id="PS00134">
    <property type="entry name" value="TRYPSIN_HIS"/>
    <property type="match status" value="1"/>
</dbReference>
<comment type="subcellular location">
    <subcellularLocation>
        <location evidence="2">Secreted</location>
    </subcellularLocation>
</comment>
<dbReference type="InterPro" id="IPR018114">
    <property type="entry name" value="TRYPSIN_HIS"/>
</dbReference>
<name>A0A3B3ZTP9_9GOBI</name>
<evidence type="ECO:0000256" key="7">
    <source>
        <dbReference type="ARBA" id="ARBA00022670"/>
    </source>
</evidence>
<dbReference type="InterPro" id="IPR017857">
    <property type="entry name" value="Coagulation_fac-like_Gla_dom"/>
</dbReference>
<dbReference type="PANTHER" id="PTHR24278:SF26">
    <property type="entry name" value="COAGULATION FACTOR VII"/>
    <property type="match status" value="1"/>
</dbReference>
<evidence type="ECO:0000256" key="13">
    <source>
        <dbReference type="ARBA" id="ARBA00023157"/>
    </source>
</evidence>
<dbReference type="Gene3D" id="2.40.10.10">
    <property type="entry name" value="Trypsin-like serine proteases"/>
    <property type="match status" value="2"/>
</dbReference>
<dbReference type="Pfam" id="PF00089">
    <property type="entry name" value="Trypsin"/>
    <property type="match status" value="1"/>
</dbReference>
<keyword evidence="12" id="KW-0865">Zymogen</keyword>
<dbReference type="CDD" id="cd00190">
    <property type="entry name" value="Tryp_SPc"/>
    <property type="match status" value="1"/>
</dbReference>
<dbReference type="InterPro" id="IPR001314">
    <property type="entry name" value="Peptidase_S1A"/>
</dbReference>
<comment type="caution">
    <text evidence="17">Lacks conserved residue(s) required for the propagation of feature annotation.</text>
</comment>
<evidence type="ECO:0000313" key="23">
    <source>
        <dbReference type="Ensembl" id="ENSPMGP00000007915.1"/>
    </source>
</evidence>
<dbReference type="EC" id="3.4.21.21" evidence="3"/>
<keyword evidence="7 18" id="KW-0645">Protease</keyword>
<dbReference type="Gene3D" id="2.10.25.10">
    <property type="entry name" value="Laminin"/>
    <property type="match status" value="2"/>
</dbReference>
<evidence type="ECO:0000256" key="11">
    <source>
        <dbReference type="ARBA" id="ARBA00022837"/>
    </source>
</evidence>
<dbReference type="Ensembl" id="ENSPMGT00000008424.1">
    <property type="protein sequence ID" value="ENSPMGP00000007915.1"/>
    <property type="gene ID" value="ENSPMGG00000006441.1"/>
</dbReference>
<protein>
    <recommendedName>
        <fullName evidence="4">Coagulation factor VII</fullName>
        <ecNumber evidence="3">3.4.21.21</ecNumber>
    </recommendedName>
    <alternativeName>
        <fullName evidence="15">Serum prothrombin conversion accelerator</fullName>
    </alternativeName>
</protein>
<dbReference type="PROSITE" id="PS00011">
    <property type="entry name" value="GLA_1"/>
    <property type="match status" value="1"/>
</dbReference>
<dbReference type="PRINTS" id="PR00722">
    <property type="entry name" value="CHYMOTRYPSIN"/>
</dbReference>
<dbReference type="InterPro" id="IPR001254">
    <property type="entry name" value="Trypsin_dom"/>
</dbReference>
<dbReference type="GO" id="GO:0006508">
    <property type="term" value="P:proteolysis"/>
    <property type="evidence" value="ECO:0007669"/>
    <property type="project" value="UniProtKB-KW"/>
</dbReference>
<evidence type="ECO:0000256" key="2">
    <source>
        <dbReference type="ARBA" id="ARBA00004613"/>
    </source>
</evidence>
<organism evidence="23 24">
    <name type="scientific">Periophthalmus magnuspinnatus</name>
    <dbReference type="NCBI Taxonomy" id="409849"/>
    <lineage>
        <taxon>Eukaryota</taxon>
        <taxon>Metazoa</taxon>
        <taxon>Chordata</taxon>
        <taxon>Craniata</taxon>
        <taxon>Vertebrata</taxon>
        <taxon>Euteleostomi</taxon>
        <taxon>Actinopterygii</taxon>
        <taxon>Neopterygii</taxon>
        <taxon>Teleostei</taxon>
        <taxon>Neoteleostei</taxon>
        <taxon>Acanthomorphata</taxon>
        <taxon>Gobiaria</taxon>
        <taxon>Gobiiformes</taxon>
        <taxon>Gobioidei</taxon>
        <taxon>Gobiidae</taxon>
        <taxon>Oxudercinae</taxon>
        <taxon>Periophthalmus</taxon>
    </lineage>
</organism>
<evidence type="ECO:0000259" key="20">
    <source>
        <dbReference type="PROSITE" id="PS50026"/>
    </source>
</evidence>
<evidence type="ECO:0000256" key="8">
    <source>
        <dbReference type="ARBA" id="ARBA00022729"/>
    </source>
</evidence>
<keyword evidence="6" id="KW-0964">Secreted</keyword>
<sequence>SQSGYDACITCVLQLLLPLFPGSGPARVRSRRANTGWLEELQKGDLRRECVEELCSYEEAREVFEHTETTNEFWKTYRGKIQDRCLSGPCQNGGTCLDLGQGFTCLCPPDFSGNCLRCLMYPWNGGCEHFCEEQKAGPKCSCAHGYHLDRNQMNFLQGRSIPSLDPRGRIVGGSECPRGECPWTVLLLYKKRPFCGGVFLSPDWILTAAHCLEDIEQRHLEVVAGEHDVELSEGSEQRVQVSALHVHEHYEPSTADNDIALLRVATPLAVTSYAVPVCLPTSAHAHIQLQSKSTHLVSGWGRVHEAGPTSRVLKRLQVPLVRTQTCQDQTGLVLTRNMMCAGFLGGQQDSCKGDSGGPLVARFRETWFLTGVVSWGRGCARPGQYGIYTRVANYLDWIRTRTGLGPGGDQSSELDQDQNSELGQNQSTVEPHQNQIMTTAEPGQDQNSELGLNQTTAEPGQNRTMVIAELVQDQKSKPGLNQTTAKPVQDQTTAKPVQDQTTAKPVQDQATAEPGGD</sequence>
<dbReference type="PRINTS" id="PR00001">
    <property type="entry name" value="GLABLOOD"/>
</dbReference>
<dbReference type="CDD" id="cd00054">
    <property type="entry name" value="EGF_CA"/>
    <property type="match status" value="1"/>
</dbReference>
<dbReference type="InterPro" id="IPR050442">
    <property type="entry name" value="Peptidase_S1_coag_factors"/>
</dbReference>
<evidence type="ECO:0000256" key="5">
    <source>
        <dbReference type="ARBA" id="ARBA00022479"/>
    </source>
</evidence>
<dbReference type="SMART" id="SM00020">
    <property type="entry name" value="Tryp_SPc"/>
    <property type="match status" value="1"/>
</dbReference>
<dbReference type="InterPro" id="IPR000742">
    <property type="entry name" value="EGF"/>
</dbReference>
<accession>A0A3B3ZTP9</accession>
<dbReference type="Pfam" id="PF00594">
    <property type="entry name" value="Gla"/>
    <property type="match status" value="1"/>
</dbReference>
<evidence type="ECO:0000256" key="15">
    <source>
        <dbReference type="ARBA" id="ARBA00030307"/>
    </source>
</evidence>
<evidence type="ECO:0000256" key="14">
    <source>
        <dbReference type="ARBA" id="ARBA00023180"/>
    </source>
</evidence>
<evidence type="ECO:0000256" key="17">
    <source>
        <dbReference type="PROSITE-ProRule" id="PRU00076"/>
    </source>
</evidence>
<evidence type="ECO:0000256" key="3">
    <source>
        <dbReference type="ARBA" id="ARBA00012069"/>
    </source>
</evidence>
<dbReference type="PROSITE" id="PS00135">
    <property type="entry name" value="TRYPSIN_SER"/>
    <property type="match status" value="1"/>
</dbReference>
<dbReference type="GO" id="GO:0005615">
    <property type="term" value="C:extracellular space"/>
    <property type="evidence" value="ECO:0007669"/>
    <property type="project" value="TreeGrafter"/>
</dbReference>
<evidence type="ECO:0000256" key="12">
    <source>
        <dbReference type="ARBA" id="ARBA00023145"/>
    </source>
</evidence>
<dbReference type="PANTHER" id="PTHR24278">
    <property type="entry name" value="COAGULATION FACTOR"/>
    <property type="match status" value="1"/>
</dbReference>
<feature type="compositionally biased region" description="Polar residues" evidence="19">
    <location>
        <begin position="479"/>
        <end position="510"/>
    </location>
</feature>
<evidence type="ECO:0000256" key="6">
    <source>
        <dbReference type="ARBA" id="ARBA00022525"/>
    </source>
</evidence>
<evidence type="ECO:0000256" key="18">
    <source>
        <dbReference type="RuleBase" id="RU363034"/>
    </source>
</evidence>
<feature type="region of interest" description="Disordered" evidence="19">
    <location>
        <begin position="405"/>
        <end position="517"/>
    </location>
</feature>
<dbReference type="InterPro" id="IPR043504">
    <property type="entry name" value="Peptidase_S1_PA_chymotrypsin"/>
</dbReference>
<feature type="domain" description="Gla" evidence="22">
    <location>
        <begin position="33"/>
        <end position="79"/>
    </location>
</feature>
<keyword evidence="5" id="KW-0301">Gamma-carboxyglutamic acid</keyword>
<dbReference type="PROSITE" id="PS50240">
    <property type="entry name" value="TRYPSIN_DOM"/>
    <property type="match status" value="1"/>
</dbReference>
<keyword evidence="8" id="KW-0732">Signal</keyword>
<dbReference type="PROSITE" id="PS50026">
    <property type="entry name" value="EGF_3"/>
    <property type="match status" value="1"/>
</dbReference>
<evidence type="ECO:0000256" key="19">
    <source>
        <dbReference type="SAM" id="MobiDB-lite"/>
    </source>
</evidence>
<dbReference type="InterPro" id="IPR000294">
    <property type="entry name" value="GLA_domain"/>
</dbReference>
<dbReference type="SMART" id="SM00069">
    <property type="entry name" value="GLA"/>
    <property type="match status" value="1"/>
</dbReference>
<dbReference type="Proteomes" id="UP000261520">
    <property type="component" value="Unplaced"/>
</dbReference>
<dbReference type="GO" id="GO:0004252">
    <property type="term" value="F:serine-type endopeptidase activity"/>
    <property type="evidence" value="ECO:0007669"/>
    <property type="project" value="UniProtKB-EC"/>
</dbReference>
<dbReference type="InterPro" id="IPR000152">
    <property type="entry name" value="EGF-type_Asp/Asn_hydroxyl_site"/>
</dbReference>
<dbReference type="SUPFAM" id="SSF57630">
    <property type="entry name" value="GLA-domain"/>
    <property type="match status" value="1"/>
</dbReference>
<evidence type="ECO:0000313" key="24">
    <source>
        <dbReference type="Proteomes" id="UP000261520"/>
    </source>
</evidence>
<feature type="compositionally biased region" description="Polar residues" evidence="19">
    <location>
        <begin position="419"/>
        <end position="438"/>
    </location>
</feature>
<comment type="function">
    <text evidence="16">Initiates the extrinsic pathway of blood coagulation. Serine protease that circulates in the blood in a zymogen form. Factor VII is converted to factor VIIa by factor Xa, factor XIIa, factor IXa, or thrombin by minor proteolysis. In the presence of tissue factor and calcium ions, factor VIIa then converts factor X to factor Xa by limited proteolysis. Factor VIIa also converts factor IX to factor IXa in the presence of tissue factor and calcium.</text>
</comment>
<keyword evidence="24" id="KW-1185">Reference proteome</keyword>
<keyword evidence="11" id="KW-0106">Calcium</keyword>
<feature type="domain" description="Peptidase S1" evidence="21">
    <location>
        <begin position="170"/>
        <end position="403"/>
    </location>
</feature>
<feature type="domain" description="EGF-like" evidence="20">
    <location>
        <begin position="81"/>
        <end position="116"/>
    </location>
</feature>
<comment type="catalytic activity">
    <reaction evidence="1">
        <text>Selective cleavage of Arg-|-Ile bond in factor X to form factor Xa.</text>
        <dbReference type="EC" id="3.4.21.21"/>
    </reaction>
</comment>
<keyword evidence="10 18" id="KW-0378">Hydrolase</keyword>
<dbReference type="PROSITE" id="PS00010">
    <property type="entry name" value="ASX_HYDROXYL"/>
    <property type="match status" value="1"/>
</dbReference>
<evidence type="ECO:0000256" key="9">
    <source>
        <dbReference type="ARBA" id="ARBA00022737"/>
    </source>
</evidence>
<dbReference type="Pfam" id="PF14670">
    <property type="entry name" value="FXa_inhibition"/>
    <property type="match status" value="1"/>
</dbReference>
<keyword evidence="14" id="KW-0325">Glycoprotein</keyword>
<dbReference type="SMART" id="SM00181">
    <property type="entry name" value="EGF"/>
    <property type="match status" value="2"/>
</dbReference>
<dbReference type="FunFam" id="4.10.740.10:FF:000001">
    <property type="entry name" value="vitamin K-dependent protein S"/>
    <property type="match status" value="1"/>
</dbReference>
<evidence type="ECO:0000256" key="10">
    <source>
        <dbReference type="ARBA" id="ARBA00022801"/>
    </source>
</evidence>
<proteinExistence type="predicted"/>
<keyword evidence="13" id="KW-1015">Disulfide bond</keyword>